<reference evidence="1" key="1">
    <citation type="submission" date="2018-06" db="EMBL/GenBank/DDBJ databases">
        <authorList>
            <person name="Zhirakovskaya E."/>
        </authorList>
    </citation>
    <scope>NUCLEOTIDE SEQUENCE</scope>
</reference>
<evidence type="ECO:0000313" key="1">
    <source>
        <dbReference type="EMBL" id="VAX03958.1"/>
    </source>
</evidence>
<organism evidence="1">
    <name type="scientific">hydrothermal vent metagenome</name>
    <dbReference type="NCBI Taxonomy" id="652676"/>
    <lineage>
        <taxon>unclassified sequences</taxon>
        <taxon>metagenomes</taxon>
        <taxon>ecological metagenomes</taxon>
    </lineage>
</organism>
<name>A0A3B1AXH3_9ZZZZ</name>
<accession>A0A3B1AXH3</accession>
<dbReference type="EMBL" id="UOFW01000070">
    <property type="protein sequence ID" value="VAX03958.1"/>
    <property type="molecule type" value="Genomic_DNA"/>
</dbReference>
<dbReference type="AlphaFoldDB" id="A0A3B1AXH3"/>
<gene>
    <name evidence="1" type="ORF">MNBD_ALPHA03-467</name>
</gene>
<sequence length="152" mass="17298">MGNIAPIKMELAPTASAVTAEDRRLFPIYIQILDLDSAGKCWKETTRKLLEIDPDEDSAAARNLYESYLVRAKWMCETGIKTICSDKNASFEHWVVHILKSAINAGKILKPETQNLDKWAHKEVRRLTDQNILRADPSLSQKACEKILLKQF</sequence>
<proteinExistence type="predicted"/>
<protein>
    <submittedName>
        <fullName evidence="1">Uncharacterized protein</fullName>
    </submittedName>
</protein>